<keyword evidence="1" id="KW-0812">Transmembrane</keyword>
<dbReference type="EMBL" id="PFJV01000060">
    <property type="protein sequence ID" value="PIX92290.1"/>
    <property type="molecule type" value="Genomic_DNA"/>
</dbReference>
<evidence type="ECO:0000313" key="3">
    <source>
        <dbReference type="Proteomes" id="UP000230658"/>
    </source>
</evidence>
<accession>A0A2M7MGS8</accession>
<evidence type="ECO:0000313" key="2">
    <source>
        <dbReference type="EMBL" id="PIX92290.1"/>
    </source>
</evidence>
<comment type="caution">
    <text evidence="2">The sequence shown here is derived from an EMBL/GenBank/DDBJ whole genome shotgun (WGS) entry which is preliminary data.</text>
</comment>
<dbReference type="Proteomes" id="UP000230658">
    <property type="component" value="Unassembled WGS sequence"/>
</dbReference>
<gene>
    <name evidence="2" type="ORF">COZ26_02595</name>
</gene>
<evidence type="ECO:0000256" key="1">
    <source>
        <dbReference type="SAM" id="Phobius"/>
    </source>
</evidence>
<keyword evidence="1" id="KW-1133">Transmembrane helix</keyword>
<reference evidence="3" key="1">
    <citation type="submission" date="2017-09" db="EMBL/GenBank/DDBJ databases">
        <title>Depth-based differentiation of microbial function through sediment-hosted aquifers and enrichment of novel symbionts in the deep terrestrial subsurface.</title>
        <authorList>
            <person name="Probst A.J."/>
            <person name="Ladd B."/>
            <person name="Jarett J.K."/>
            <person name="Geller-Mcgrath D.E."/>
            <person name="Sieber C.M.K."/>
            <person name="Emerson J.B."/>
            <person name="Anantharaman K."/>
            <person name="Thomas B.C."/>
            <person name="Malmstrom R."/>
            <person name="Stieglmeier M."/>
            <person name="Klingl A."/>
            <person name="Woyke T."/>
            <person name="Ryan C.M."/>
            <person name="Banfield J.F."/>
        </authorList>
    </citation>
    <scope>NUCLEOTIDE SEQUENCE [LARGE SCALE GENOMIC DNA]</scope>
</reference>
<name>A0A2M7MGS8_9BACT</name>
<feature type="transmembrane region" description="Helical" evidence="1">
    <location>
        <begin position="69"/>
        <end position="88"/>
    </location>
</feature>
<dbReference type="AlphaFoldDB" id="A0A2M7MGS8"/>
<proteinExistence type="predicted"/>
<keyword evidence="1" id="KW-0472">Membrane</keyword>
<organism evidence="2 3">
    <name type="scientific">Candidatus Kuenenbacteria bacterium CG_4_10_14_3_um_filter_39_14</name>
    <dbReference type="NCBI Taxonomy" id="1974614"/>
    <lineage>
        <taxon>Bacteria</taxon>
        <taxon>Candidatus Kueneniibacteriota</taxon>
    </lineage>
</organism>
<protein>
    <submittedName>
        <fullName evidence="2">Uncharacterized protein</fullName>
    </submittedName>
</protein>
<sequence length="92" mass="10727">MLQFMTLPKFKIPATIKSKVLTGFFKINFRGRNKMLRRILNVCHIFIDMCTDENNLDPNQRVTRVEVKAGLIALISVILFLMLLCFYADNIF</sequence>